<feature type="repeat" description="WD" evidence="13">
    <location>
        <begin position="577"/>
        <end position="618"/>
    </location>
</feature>
<dbReference type="OrthoDB" id="6252103at2759"/>
<keyword evidence="6 16" id="KW-0282">Flagellum</keyword>
<dbReference type="Proteomes" id="UP000504634">
    <property type="component" value="Unplaced"/>
</dbReference>
<dbReference type="GO" id="GO:0031514">
    <property type="term" value="C:motile cilium"/>
    <property type="evidence" value="ECO:0007669"/>
    <property type="project" value="UniProtKB-SubCell"/>
</dbReference>
<evidence type="ECO:0000256" key="9">
    <source>
        <dbReference type="ARBA" id="ARBA00029456"/>
    </source>
</evidence>
<comment type="similarity">
    <text evidence="9">Belongs to the CFAP52 family.</text>
</comment>
<dbReference type="PROSITE" id="PS50082">
    <property type="entry name" value="WD_REPEATS_2"/>
    <property type="match status" value="4"/>
</dbReference>
<evidence type="ECO:0000256" key="4">
    <source>
        <dbReference type="ARBA" id="ARBA00022574"/>
    </source>
</evidence>
<keyword evidence="4 13" id="KW-0853">WD repeat</keyword>
<dbReference type="InterPro" id="IPR036322">
    <property type="entry name" value="WD40_repeat_dom_sf"/>
</dbReference>
<feature type="repeat" description="WD" evidence="13">
    <location>
        <begin position="449"/>
        <end position="483"/>
    </location>
</feature>
<keyword evidence="3" id="KW-0963">Cytoplasm</keyword>
<dbReference type="SMART" id="SM00320">
    <property type="entry name" value="WD40"/>
    <property type="match status" value="10"/>
</dbReference>
<reference evidence="16" key="1">
    <citation type="submission" date="2025-08" db="UniProtKB">
        <authorList>
            <consortium name="RefSeq"/>
        </authorList>
    </citation>
    <scope>IDENTIFICATION</scope>
    <source>
        <strain evidence="16">11010-0011.00</strain>
        <tissue evidence="16">Whole body</tissue>
    </source>
</reference>
<evidence type="ECO:0000256" key="5">
    <source>
        <dbReference type="ARBA" id="ARBA00022737"/>
    </source>
</evidence>
<name>A0A6J2TBB6_DROLE</name>
<proteinExistence type="inferred from homology"/>
<dbReference type="InterPro" id="IPR019775">
    <property type="entry name" value="WD40_repeat_CS"/>
</dbReference>
<keyword evidence="8" id="KW-0966">Cell projection</keyword>
<dbReference type="CDD" id="cd00200">
    <property type="entry name" value="WD40"/>
    <property type="match status" value="1"/>
</dbReference>
<dbReference type="PANTHER" id="PTHR13720:SF14">
    <property type="entry name" value="CILIA- AND FLAGELLA-ASSOCIATED PROTEIN 52"/>
    <property type="match status" value="1"/>
</dbReference>
<keyword evidence="5" id="KW-0677">Repeat</keyword>
<comment type="subunit">
    <text evidence="12">Microtubule inner protein component of sperm flagellar doublet microtubules. Interacts with BRCA2. Interacts with the CCT chaperonin complex. Interacts with HSP70. Interacts with AK8. Interacts with CFAP45. Interacts with DNAI1. Interacts with IQDC.</text>
</comment>
<gene>
    <name evidence="16" type="primary">LOC115622566</name>
</gene>
<comment type="function">
    <text evidence="11">Microtubule inner protein (MIP) part of the dynein-decorated doublet microtubules (DMTs) in cilia axoneme. Important for proper ciliary and flagellar beating. May act in cooperation with CFAP45 and axonemal dynein subunit DNAH11. May play a role in cell growth and/or survival.</text>
</comment>
<feature type="repeat" description="WD" evidence="13">
    <location>
        <begin position="619"/>
        <end position="652"/>
    </location>
</feature>
<evidence type="ECO:0000313" key="16">
    <source>
        <dbReference type="RefSeq" id="XP_030372398.1"/>
    </source>
</evidence>
<keyword evidence="15" id="KW-1185">Reference proteome</keyword>
<dbReference type="SUPFAM" id="SSF50978">
    <property type="entry name" value="WD40 repeat-like"/>
    <property type="match status" value="2"/>
</dbReference>
<sequence>MAEPTPHEIAKLHPRTIFGINGKVANGLRQHPDNQHSIFALGNKIAIWDFKKNTQEFMSGHTNSISCLDLSKSGKYIASGQVNHMGFRGYVILWDFAQRRELSRHDLHKVHVQAICFTAEDRFVVSIGGKDDGTVIVFDVESFSAICRQTASRSISGNALTVRPLHKNPYFFITAGDRHLRLWSILRDQKKLHVQDVHVGNKSRVFYCARVEKNDEYAYLGTGTGDIVKIVLSCCDRDNVSRPGTSSCILGAFGTHNPRKPTGRDCNRYVNGVRALYLLEGGKLLVGAGDGVVELVVQRTDVPLVHYREYPGPTWPFLRTLKSTRVSGSVTSLVRATADKFYICTDTNEIYQLMISTWVLKLLRTCHTKSVYCITFPKNYAAVFATSGRECIRIWSASRKQELLRIMVYNFNCAAIRFTQDGTSIISVWNDGIIRAFTPITGRLIYCIPNAHNKGCSALAVSSNGRMIVTGGIEGQVRVWKIDPYRQDLLGVLKDHSGPITTLDMNCMDTEVISACTDGSCVIWDVTRLTRKQVVTANTQFMAAVYFPSGVQVLTCGSDGRISYWMTFNGAMIRELTASNKSSVNCVSINSTGDYFISVGSDLQVKLWNYNSGEIVGIGSEHASSVISSAFSPCGQMFVTGSTDGSLIIWDVPKEFWGKPNPPDGPQFAFKSKTPSKSKLNDVPSRVDSGTKQAPPKLENIDGLLKATPKDDICCVECPPCAKKEAKGSDSFSECRVVTDPKKC</sequence>
<evidence type="ECO:0000256" key="1">
    <source>
        <dbReference type="ARBA" id="ARBA00004230"/>
    </source>
</evidence>
<accession>A0A6J2TBB6</accession>
<evidence type="ECO:0000256" key="7">
    <source>
        <dbReference type="ARBA" id="ARBA00023069"/>
    </source>
</evidence>
<feature type="region of interest" description="Disordered" evidence="14">
    <location>
        <begin position="661"/>
        <end position="697"/>
    </location>
</feature>
<evidence type="ECO:0000256" key="8">
    <source>
        <dbReference type="ARBA" id="ARBA00023273"/>
    </source>
</evidence>
<protein>
    <recommendedName>
        <fullName evidence="10">Cilia- and flagella-associated protein 52</fullName>
    </recommendedName>
</protein>
<evidence type="ECO:0000256" key="13">
    <source>
        <dbReference type="PROSITE-ProRule" id="PRU00221"/>
    </source>
</evidence>
<dbReference type="GO" id="GO:0005930">
    <property type="term" value="C:axoneme"/>
    <property type="evidence" value="ECO:0007669"/>
    <property type="project" value="UniProtKB-ARBA"/>
</dbReference>
<keyword evidence="7" id="KW-0969">Cilium</keyword>
<dbReference type="PANTHER" id="PTHR13720">
    <property type="entry name" value="WD-40 REPEAT PROTEIN"/>
    <property type="match status" value="1"/>
</dbReference>
<comment type="subcellular location">
    <subcellularLocation>
        <location evidence="1">Cell projection</location>
        <location evidence="1">Cilium</location>
        <location evidence="1">Flagellum</location>
    </subcellularLocation>
    <subcellularLocation>
        <location evidence="2">Cytoplasm</location>
    </subcellularLocation>
</comment>
<dbReference type="PROSITE" id="PS00678">
    <property type="entry name" value="WD_REPEATS_1"/>
    <property type="match status" value="1"/>
</dbReference>
<organism evidence="15 16">
    <name type="scientific">Drosophila lebanonensis</name>
    <name type="common">Fruit fly</name>
    <name type="synonym">Scaptodrosophila lebanonensis</name>
    <dbReference type="NCBI Taxonomy" id="7225"/>
    <lineage>
        <taxon>Eukaryota</taxon>
        <taxon>Metazoa</taxon>
        <taxon>Ecdysozoa</taxon>
        <taxon>Arthropoda</taxon>
        <taxon>Hexapoda</taxon>
        <taxon>Insecta</taxon>
        <taxon>Pterygota</taxon>
        <taxon>Neoptera</taxon>
        <taxon>Endopterygota</taxon>
        <taxon>Diptera</taxon>
        <taxon>Brachycera</taxon>
        <taxon>Muscomorpha</taxon>
        <taxon>Ephydroidea</taxon>
        <taxon>Drosophilidae</taxon>
        <taxon>Scaptodrosophila</taxon>
    </lineage>
</organism>
<dbReference type="InterPro" id="IPR015943">
    <property type="entry name" value="WD40/YVTN_repeat-like_dom_sf"/>
</dbReference>
<evidence type="ECO:0000256" key="3">
    <source>
        <dbReference type="ARBA" id="ARBA00022490"/>
    </source>
</evidence>
<evidence type="ECO:0000313" key="15">
    <source>
        <dbReference type="Proteomes" id="UP000504634"/>
    </source>
</evidence>
<dbReference type="AlphaFoldDB" id="A0A6J2TBB6"/>
<dbReference type="Gene3D" id="2.130.10.10">
    <property type="entry name" value="YVTN repeat-like/Quinoprotein amine dehydrogenase"/>
    <property type="match status" value="3"/>
</dbReference>
<dbReference type="InterPro" id="IPR001680">
    <property type="entry name" value="WD40_rpt"/>
</dbReference>
<dbReference type="Pfam" id="PF00400">
    <property type="entry name" value="WD40"/>
    <property type="match status" value="6"/>
</dbReference>
<dbReference type="PROSITE" id="PS50294">
    <property type="entry name" value="WD_REPEATS_REGION"/>
    <property type="match status" value="3"/>
</dbReference>
<dbReference type="GeneID" id="115622566"/>
<feature type="repeat" description="WD" evidence="13">
    <location>
        <begin position="493"/>
        <end position="534"/>
    </location>
</feature>
<dbReference type="FunFam" id="2.130.10.10:FF:000568">
    <property type="entry name" value="Cilia-and flagella-associated protein 52"/>
    <property type="match status" value="1"/>
</dbReference>
<evidence type="ECO:0000256" key="2">
    <source>
        <dbReference type="ARBA" id="ARBA00004496"/>
    </source>
</evidence>
<evidence type="ECO:0000256" key="6">
    <source>
        <dbReference type="ARBA" id="ARBA00022846"/>
    </source>
</evidence>
<dbReference type="RefSeq" id="XP_030372398.1">
    <property type="nucleotide sequence ID" value="XM_030516538.1"/>
</dbReference>
<evidence type="ECO:0000256" key="14">
    <source>
        <dbReference type="SAM" id="MobiDB-lite"/>
    </source>
</evidence>
<evidence type="ECO:0000256" key="12">
    <source>
        <dbReference type="ARBA" id="ARBA00047117"/>
    </source>
</evidence>
<dbReference type="InterPro" id="IPR050630">
    <property type="entry name" value="WD_repeat_EMAP"/>
</dbReference>
<evidence type="ECO:0000256" key="11">
    <source>
        <dbReference type="ARBA" id="ARBA00046056"/>
    </source>
</evidence>
<evidence type="ECO:0000256" key="10">
    <source>
        <dbReference type="ARBA" id="ARBA00029552"/>
    </source>
</evidence>